<evidence type="ECO:0000313" key="10">
    <source>
        <dbReference type="Proteomes" id="UP000177025"/>
    </source>
</evidence>
<dbReference type="CDD" id="cd00311">
    <property type="entry name" value="TIM"/>
    <property type="match status" value="1"/>
</dbReference>
<feature type="binding site" evidence="7">
    <location>
        <begin position="227"/>
        <end position="228"/>
    </location>
    <ligand>
        <name>substrate</name>
    </ligand>
</feature>
<dbReference type="Proteomes" id="UP000177025">
    <property type="component" value="Unassembled WGS sequence"/>
</dbReference>
<organism evidence="9 10">
    <name type="scientific">candidate division WOR-3 bacterium RBG_13_43_14</name>
    <dbReference type="NCBI Taxonomy" id="1802590"/>
    <lineage>
        <taxon>Bacteria</taxon>
        <taxon>Bacteria division WOR-3</taxon>
    </lineage>
</organism>
<dbReference type="Gene3D" id="3.20.20.70">
    <property type="entry name" value="Aldolase class I"/>
    <property type="match status" value="1"/>
</dbReference>
<accession>A0A1F4UFF9</accession>
<evidence type="ECO:0000256" key="7">
    <source>
        <dbReference type="HAMAP-Rule" id="MF_00147"/>
    </source>
</evidence>
<keyword evidence="4 7" id="KW-0963">Cytoplasm</keyword>
<dbReference type="HAMAP" id="MF_00147_B">
    <property type="entry name" value="TIM_B"/>
    <property type="match status" value="1"/>
</dbReference>
<dbReference type="SUPFAM" id="SSF51351">
    <property type="entry name" value="Triosephosphate isomerase (TIM)"/>
    <property type="match status" value="1"/>
</dbReference>
<protein>
    <recommendedName>
        <fullName evidence="7 8">Triosephosphate isomerase</fullName>
        <shortName evidence="7">TIM</shortName>
        <shortName evidence="7">TPI</shortName>
        <ecNumber evidence="7 8">5.3.1.1</ecNumber>
    </recommendedName>
    <alternativeName>
        <fullName evidence="7">Triose-phosphate isomerase</fullName>
    </alternativeName>
</protein>
<dbReference type="PROSITE" id="PS51440">
    <property type="entry name" value="TIM_2"/>
    <property type="match status" value="1"/>
</dbReference>
<dbReference type="NCBIfam" id="TIGR00419">
    <property type="entry name" value="tim"/>
    <property type="match status" value="1"/>
</dbReference>
<proteinExistence type="inferred from homology"/>
<keyword evidence="5 7" id="KW-0324">Glycolysis</keyword>
<keyword evidence="6 7" id="KW-0413">Isomerase</keyword>
<dbReference type="FunFam" id="3.20.20.70:FF:000016">
    <property type="entry name" value="Triosephosphate isomerase"/>
    <property type="match status" value="1"/>
</dbReference>
<evidence type="ECO:0000256" key="2">
    <source>
        <dbReference type="ARBA" id="ARBA00007422"/>
    </source>
</evidence>
<evidence type="ECO:0000256" key="4">
    <source>
        <dbReference type="ARBA" id="ARBA00022490"/>
    </source>
</evidence>
<dbReference type="PROSITE" id="PS00171">
    <property type="entry name" value="TIM_1"/>
    <property type="match status" value="1"/>
</dbReference>
<comment type="subcellular location">
    <subcellularLocation>
        <location evidence="7 8">Cytoplasm</location>
    </subcellularLocation>
</comment>
<feature type="active site" description="Electrophile" evidence="7">
    <location>
        <position position="97"/>
    </location>
</feature>
<dbReference type="InterPro" id="IPR013785">
    <property type="entry name" value="Aldolase_TIM"/>
</dbReference>
<dbReference type="PANTHER" id="PTHR21139">
    <property type="entry name" value="TRIOSEPHOSPHATE ISOMERASE"/>
    <property type="match status" value="1"/>
</dbReference>
<dbReference type="GO" id="GO:0046166">
    <property type="term" value="P:glyceraldehyde-3-phosphate biosynthetic process"/>
    <property type="evidence" value="ECO:0007669"/>
    <property type="project" value="TreeGrafter"/>
</dbReference>
<comment type="caution">
    <text evidence="9">The sequence shown here is derived from an EMBL/GenBank/DDBJ whole genome shotgun (WGS) entry which is preliminary data.</text>
</comment>
<dbReference type="InterPro" id="IPR000652">
    <property type="entry name" value="Triosephosphate_isomerase"/>
</dbReference>
<comment type="pathway">
    <text evidence="7 8">Carbohydrate biosynthesis; gluconeogenesis.</text>
</comment>
<dbReference type="GO" id="GO:0019563">
    <property type="term" value="P:glycerol catabolic process"/>
    <property type="evidence" value="ECO:0007669"/>
    <property type="project" value="TreeGrafter"/>
</dbReference>
<comment type="function">
    <text evidence="7">Involved in the gluconeogenesis. Catalyzes stereospecifically the conversion of dihydroxyacetone phosphate (DHAP) to D-glyceraldehyde-3-phosphate (G3P).</text>
</comment>
<name>A0A1F4UFF9_UNCW3</name>
<dbReference type="Pfam" id="PF00121">
    <property type="entry name" value="TIM"/>
    <property type="match status" value="1"/>
</dbReference>
<dbReference type="GO" id="GO:0005829">
    <property type="term" value="C:cytosol"/>
    <property type="evidence" value="ECO:0007669"/>
    <property type="project" value="TreeGrafter"/>
</dbReference>
<evidence type="ECO:0000256" key="1">
    <source>
        <dbReference type="ARBA" id="ARBA00004680"/>
    </source>
</evidence>
<dbReference type="InterPro" id="IPR035990">
    <property type="entry name" value="TIM_sf"/>
</dbReference>
<feature type="active site" description="Proton acceptor" evidence="7">
    <location>
        <position position="168"/>
    </location>
</feature>
<gene>
    <name evidence="7" type="primary">tpiA</name>
    <name evidence="9" type="ORF">A2Y85_06040</name>
</gene>
<dbReference type="AlphaFoldDB" id="A0A1F4UFF9"/>
<dbReference type="EC" id="5.3.1.1" evidence="7 8"/>
<dbReference type="GO" id="GO:0006094">
    <property type="term" value="P:gluconeogenesis"/>
    <property type="evidence" value="ECO:0007669"/>
    <property type="project" value="UniProtKB-UniRule"/>
</dbReference>
<dbReference type="UniPathway" id="UPA00138"/>
<reference evidence="9 10" key="1">
    <citation type="journal article" date="2016" name="Nat. Commun.">
        <title>Thousands of microbial genomes shed light on interconnected biogeochemical processes in an aquifer system.</title>
        <authorList>
            <person name="Anantharaman K."/>
            <person name="Brown C.T."/>
            <person name="Hug L.A."/>
            <person name="Sharon I."/>
            <person name="Castelle C.J."/>
            <person name="Probst A.J."/>
            <person name="Thomas B.C."/>
            <person name="Singh A."/>
            <person name="Wilkins M.J."/>
            <person name="Karaoz U."/>
            <person name="Brodie E.L."/>
            <person name="Williams K.H."/>
            <person name="Hubbard S.S."/>
            <person name="Banfield J.F."/>
        </authorList>
    </citation>
    <scope>NUCLEOTIDE SEQUENCE [LARGE SCALE GENOMIC DNA]</scope>
</reference>
<comment type="catalytic activity">
    <reaction evidence="7 8">
        <text>D-glyceraldehyde 3-phosphate = dihydroxyacetone phosphate</text>
        <dbReference type="Rhea" id="RHEA:18585"/>
        <dbReference type="ChEBI" id="CHEBI:57642"/>
        <dbReference type="ChEBI" id="CHEBI:59776"/>
        <dbReference type="EC" id="5.3.1.1"/>
    </reaction>
</comment>
<feature type="binding site" evidence="7">
    <location>
        <begin position="9"/>
        <end position="11"/>
    </location>
    <ligand>
        <name>substrate</name>
    </ligand>
</feature>
<dbReference type="GO" id="GO:0004807">
    <property type="term" value="F:triose-phosphate isomerase activity"/>
    <property type="evidence" value="ECO:0007669"/>
    <property type="project" value="UniProtKB-UniRule"/>
</dbReference>
<comment type="subunit">
    <text evidence="7 8">Homodimer.</text>
</comment>
<dbReference type="InterPro" id="IPR020861">
    <property type="entry name" value="Triosephosphate_isomerase_AS"/>
</dbReference>
<dbReference type="GO" id="GO:0006096">
    <property type="term" value="P:glycolytic process"/>
    <property type="evidence" value="ECO:0007669"/>
    <property type="project" value="UniProtKB-UniRule"/>
</dbReference>
<dbReference type="InterPro" id="IPR022896">
    <property type="entry name" value="TrioseP_Isoase_bac/euk"/>
</dbReference>
<feature type="binding site" evidence="7">
    <location>
        <position position="174"/>
    </location>
    <ligand>
        <name>substrate</name>
    </ligand>
</feature>
<evidence type="ECO:0000313" key="9">
    <source>
        <dbReference type="EMBL" id="OGC43688.1"/>
    </source>
</evidence>
<evidence type="ECO:0000256" key="8">
    <source>
        <dbReference type="RuleBase" id="RU363013"/>
    </source>
</evidence>
<evidence type="ECO:0000256" key="3">
    <source>
        <dbReference type="ARBA" id="ARBA00022432"/>
    </source>
</evidence>
<feature type="binding site" evidence="7">
    <location>
        <position position="206"/>
    </location>
    <ligand>
        <name>substrate</name>
    </ligand>
</feature>
<keyword evidence="3 7" id="KW-0312">Gluconeogenesis</keyword>
<evidence type="ECO:0000256" key="6">
    <source>
        <dbReference type="ARBA" id="ARBA00023235"/>
    </source>
</evidence>
<comment type="pathway">
    <text evidence="1 7 8">Carbohydrate degradation; glycolysis; D-glyceraldehyde 3-phosphate from glycerone phosphate: step 1/1.</text>
</comment>
<dbReference type="EMBL" id="MEUM01000011">
    <property type="protein sequence ID" value="OGC43688.1"/>
    <property type="molecule type" value="Genomic_DNA"/>
</dbReference>
<dbReference type="PANTHER" id="PTHR21139:SF42">
    <property type="entry name" value="TRIOSEPHOSPHATE ISOMERASE"/>
    <property type="match status" value="1"/>
</dbReference>
<sequence>MMKAIIAGNWKMNKDNGQSRELVLKLMSLVGIDELKNRQVILIPPFTSLSILAELVMNSPIKLGAQNMHWERSGAFTGEVSGVFIKQLGCEYVIIGHSERRHLMGETNKEINRKLKTALDIGLIAILCVGETGAERDAGQTESVIEKQLTQGLEGFENEAHKMIIAYEPVWAIGTGKTATLEQAVEVHKFIRGLLKKPSTIIYGGSVKSDNIDQLMAHEEIQGVLVGGASLDPESFARIIQYQKFLDKPKISDSSD</sequence>
<comment type="similarity">
    <text evidence="2 7 8">Belongs to the triosephosphate isomerase family.</text>
</comment>
<dbReference type="UniPathway" id="UPA00109">
    <property type="reaction ID" value="UER00189"/>
</dbReference>
<evidence type="ECO:0000256" key="5">
    <source>
        <dbReference type="ARBA" id="ARBA00023152"/>
    </source>
</evidence>